<dbReference type="GO" id="GO:0032259">
    <property type="term" value="P:methylation"/>
    <property type="evidence" value="ECO:0007669"/>
    <property type="project" value="UniProtKB-KW"/>
</dbReference>
<sequence>MTETTYSEKTGGPTTSEEHRAAGHWLLAKMGKRVLRPGGIDLTRRLLGSLQISSADRVVELGPGIGRTAQLVLDGGYATYTGVDPNEDARRQIAAVLAGHHDAAVREGDARANGLPDGSADVVISEAMLTMQSAADKSTIAREVFRTLAPGGRWGLHELSLKPDDVDQSVVDQISKALSRTIKVGARPLTTRAWTELVTEAGFEIEWTDHHPMKLLSPTRIIADEGLRGALRFFNNVRRNPQARQRIMAMRKVFRANQDHLEAVALIARKPER</sequence>
<dbReference type="EMBL" id="AP028056">
    <property type="protein sequence ID" value="BEH03297.1"/>
    <property type="molecule type" value="Genomic_DNA"/>
</dbReference>
<dbReference type="Pfam" id="PF13649">
    <property type="entry name" value="Methyltransf_25"/>
    <property type="match status" value="1"/>
</dbReference>
<feature type="domain" description="Methyltransferase" evidence="2">
    <location>
        <begin position="58"/>
        <end position="152"/>
    </location>
</feature>
<dbReference type="Gene3D" id="3.40.50.150">
    <property type="entry name" value="Vaccinia Virus protein VP39"/>
    <property type="match status" value="1"/>
</dbReference>
<dbReference type="Proteomes" id="UP001431656">
    <property type="component" value="Chromosome"/>
</dbReference>
<keyword evidence="3" id="KW-0808">Transferase</keyword>
<gene>
    <name evidence="3" type="ORF">brsh051_25780</name>
</gene>
<dbReference type="GO" id="GO:0008168">
    <property type="term" value="F:methyltransferase activity"/>
    <property type="evidence" value="ECO:0007669"/>
    <property type="project" value="UniProtKB-KW"/>
</dbReference>
<dbReference type="InterPro" id="IPR050508">
    <property type="entry name" value="Methyltransf_Superfamily"/>
</dbReference>
<dbReference type="InterPro" id="IPR029063">
    <property type="entry name" value="SAM-dependent_MTases_sf"/>
</dbReference>
<dbReference type="RefSeq" id="WP_286265684.1">
    <property type="nucleotide sequence ID" value="NZ_AP028056.1"/>
</dbReference>
<proteinExistence type="predicted"/>
<dbReference type="PANTHER" id="PTHR42912:SF95">
    <property type="entry name" value="METHYLTRANSFERASE TYPE 11 DOMAIN-CONTAINING PROTEIN"/>
    <property type="match status" value="1"/>
</dbReference>
<dbReference type="KEGG" id="broo:brsh051_25780"/>
<feature type="compositionally biased region" description="Polar residues" evidence="1">
    <location>
        <begin position="1"/>
        <end position="15"/>
    </location>
</feature>
<dbReference type="PANTHER" id="PTHR42912">
    <property type="entry name" value="METHYLTRANSFERASE"/>
    <property type="match status" value="1"/>
</dbReference>
<evidence type="ECO:0000256" key="1">
    <source>
        <dbReference type="SAM" id="MobiDB-lite"/>
    </source>
</evidence>
<dbReference type="SUPFAM" id="SSF53335">
    <property type="entry name" value="S-adenosyl-L-methionine-dependent methyltransferases"/>
    <property type="match status" value="1"/>
</dbReference>
<keyword evidence="4" id="KW-1185">Reference proteome</keyword>
<name>A0AAN0MI83_9ACTN</name>
<organism evidence="3 4">
    <name type="scientific">Brooklawnia propionicigenes</name>
    <dbReference type="NCBI Taxonomy" id="3041175"/>
    <lineage>
        <taxon>Bacteria</taxon>
        <taxon>Bacillati</taxon>
        <taxon>Actinomycetota</taxon>
        <taxon>Actinomycetes</taxon>
        <taxon>Propionibacteriales</taxon>
        <taxon>Propionibacteriaceae</taxon>
        <taxon>Brooklawnia</taxon>
    </lineage>
</organism>
<reference evidence="3" key="1">
    <citation type="journal article" date="2024" name="Int. J. Syst. Evol. Microbiol.">
        <title>Brooklawnia propionicigenes sp. nov., a facultatively anaerobic, propionate-producing bacterium isolated from a methanogenic reactor treating waste from cattle farms.</title>
        <authorList>
            <person name="Akita Y."/>
            <person name="Ueki A."/>
            <person name="Tonouchi A."/>
            <person name="Sugawara Y."/>
            <person name="Honma S."/>
            <person name="Kaku N."/>
            <person name="Ueki K."/>
        </authorList>
    </citation>
    <scope>NUCLEOTIDE SEQUENCE</scope>
    <source>
        <strain evidence="3">SH051</strain>
    </source>
</reference>
<evidence type="ECO:0000259" key="2">
    <source>
        <dbReference type="Pfam" id="PF13649"/>
    </source>
</evidence>
<evidence type="ECO:0000313" key="3">
    <source>
        <dbReference type="EMBL" id="BEH03297.1"/>
    </source>
</evidence>
<accession>A0AAN0MI83</accession>
<evidence type="ECO:0000313" key="4">
    <source>
        <dbReference type="Proteomes" id="UP001431656"/>
    </source>
</evidence>
<dbReference type="AlphaFoldDB" id="A0AAN0MI83"/>
<dbReference type="InterPro" id="IPR041698">
    <property type="entry name" value="Methyltransf_25"/>
</dbReference>
<protein>
    <submittedName>
        <fullName evidence="3">Methyltransferase domain-containing protein</fullName>
    </submittedName>
</protein>
<dbReference type="CDD" id="cd02440">
    <property type="entry name" value="AdoMet_MTases"/>
    <property type="match status" value="1"/>
</dbReference>
<feature type="region of interest" description="Disordered" evidence="1">
    <location>
        <begin position="1"/>
        <end position="20"/>
    </location>
</feature>
<keyword evidence="3" id="KW-0489">Methyltransferase</keyword>